<dbReference type="PANTHER" id="PTHR43391:SF14">
    <property type="entry name" value="DEHYDROGENASE_REDUCTASE SDR FAMILY PROTEIN 7-LIKE"/>
    <property type="match status" value="1"/>
</dbReference>
<evidence type="ECO:0000256" key="1">
    <source>
        <dbReference type="ARBA" id="ARBA00006484"/>
    </source>
</evidence>
<evidence type="ECO:0000313" key="5">
    <source>
        <dbReference type="Proteomes" id="UP000319219"/>
    </source>
</evidence>
<proteinExistence type="inferred from homology"/>
<dbReference type="PANTHER" id="PTHR43391">
    <property type="entry name" value="RETINOL DEHYDROGENASE-RELATED"/>
    <property type="match status" value="1"/>
</dbReference>
<dbReference type="Proteomes" id="UP000319219">
    <property type="component" value="Unassembled WGS sequence"/>
</dbReference>
<keyword evidence="3" id="KW-0560">Oxidoreductase</keyword>
<keyword evidence="5" id="KW-1185">Reference proteome</keyword>
<name>A0ABY3B1N7_9BACL</name>
<organism evidence="4 5">
    <name type="scientific">Paenibacillus ottowii</name>
    <dbReference type="NCBI Taxonomy" id="2315729"/>
    <lineage>
        <taxon>Bacteria</taxon>
        <taxon>Bacillati</taxon>
        <taxon>Bacillota</taxon>
        <taxon>Bacilli</taxon>
        <taxon>Bacillales</taxon>
        <taxon>Paenibacillaceae</taxon>
        <taxon>Paenibacillus</taxon>
    </lineage>
</organism>
<reference evidence="4 5" key="1">
    <citation type="submission" date="2019-07" db="EMBL/GenBank/DDBJ databases">
        <title>Paenibacillus ottowii sp. nov. isolated from a fermentation system processing bovine manure.</title>
        <authorList>
            <person name="Velazquez L.F."/>
            <person name="Rajbanshi S."/>
            <person name="Guan S."/>
            <person name="Hinchee M."/>
            <person name="Welsh A."/>
        </authorList>
    </citation>
    <scope>NUCLEOTIDE SEQUENCE [LARGE SCALE GENOMIC DNA]</scope>
    <source>
        <strain evidence="4 5">MS2379</strain>
    </source>
</reference>
<evidence type="ECO:0000256" key="2">
    <source>
        <dbReference type="ARBA" id="ARBA00022857"/>
    </source>
</evidence>
<dbReference type="EMBL" id="VIJZ01000011">
    <property type="protein sequence ID" value="TQR96628.1"/>
    <property type="molecule type" value="Genomic_DNA"/>
</dbReference>
<dbReference type="InterPro" id="IPR036291">
    <property type="entry name" value="NAD(P)-bd_dom_sf"/>
</dbReference>
<evidence type="ECO:0000256" key="3">
    <source>
        <dbReference type="ARBA" id="ARBA00023002"/>
    </source>
</evidence>
<dbReference type="InterPro" id="IPR002347">
    <property type="entry name" value="SDR_fam"/>
</dbReference>
<dbReference type="Pfam" id="PF00106">
    <property type="entry name" value="adh_short"/>
    <property type="match status" value="1"/>
</dbReference>
<dbReference type="SUPFAM" id="SSF51735">
    <property type="entry name" value="NAD(P)-binding Rossmann-fold domains"/>
    <property type="match status" value="1"/>
</dbReference>
<evidence type="ECO:0000313" key="4">
    <source>
        <dbReference type="EMBL" id="TQR96628.1"/>
    </source>
</evidence>
<comment type="caution">
    <text evidence="4">The sequence shown here is derived from an EMBL/GenBank/DDBJ whole genome shotgun (WGS) entry which is preliminary data.</text>
</comment>
<gene>
    <name evidence="4" type="ORF">FKV70_21770</name>
</gene>
<accession>A0ABY3B1N7</accession>
<sequence>MRFEIRDLNGLIRIVGREKMDEWNMMIDMNSRGILYGISADLPVMREQKSGHIIKLSSITGHNVYPDSTVYCAIRHAVSRGVGEKNRPMI</sequence>
<comment type="similarity">
    <text evidence="1">Belongs to the short-chain dehydrogenases/reductases (SDR) family.</text>
</comment>
<dbReference type="Gene3D" id="3.40.50.720">
    <property type="entry name" value="NAD(P)-binding Rossmann-like Domain"/>
    <property type="match status" value="1"/>
</dbReference>
<protein>
    <submittedName>
        <fullName evidence="4">SDR family NAD(P)-dependent oxidoreductase</fullName>
    </submittedName>
</protein>
<keyword evidence="2" id="KW-0521">NADP</keyword>